<feature type="transmembrane region" description="Helical" evidence="5">
    <location>
        <begin position="168"/>
        <end position="191"/>
    </location>
</feature>
<protein>
    <submittedName>
        <fullName evidence="7">MFS transporter</fullName>
    </submittedName>
</protein>
<dbReference type="EMBL" id="VDHJ01000004">
    <property type="protein sequence ID" value="TNL98728.1"/>
    <property type="molecule type" value="Genomic_DNA"/>
</dbReference>
<proteinExistence type="predicted"/>
<feature type="transmembrane region" description="Helical" evidence="5">
    <location>
        <begin position="313"/>
        <end position="335"/>
    </location>
</feature>
<evidence type="ECO:0000256" key="2">
    <source>
        <dbReference type="ARBA" id="ARBA00022692"/>
    </source>
</evidence>
<dbReference type="Pfam" id="PF07690">
    <property type="entry name" value="MFS_1"/>
    <property type="match status" value="1"/>
</dbReference>
<dbReference type="PROSITE" id="PS50850">
    <property type="entry name" value="MFS"/>
    <property type="match status" value="1"/>
</dbReference>
<dbReference type="CDD" id="cd06174">
    <property type="entry name" value="MFS"/>
    <property type="match status" value="1"/>
</dbReference>
<feature type="domain" description="Major facilitator superfamily (MFS) profile" evidence="6">
    <location>
        <begin position="16"/>
        <end position="416"/>
    </location>
</feature>
<feature type="transmembrane region" description="Helical" evidence="5">
    <location>
        <begin position="50"/>
        <end position="70"/>
    </location>
</feature>
<feature type="transmembrane region" description="Helical" evidence="5">
    <location>
        <begin position="220"/>
        <end position="244"/>
    </location>
</feature>
<dbReference type="PANTHER" id="PTHR11662:SF399">
    <property type="entry name" value="FI19708P1-RELATED"/>
    <property type="match status" value="1"/>
</dbReference>
<name>A0A5C4U4M0_9CORY</name>
<comment type="subcellular location">
    <subcellularLocation>
        <location evidence="1">Cell membrane</location>
        <topology evidence="1">Multi-pass membrane protein</topology>
    </subcellularLocation>
</comment>
<keyword evidence="2 5" id="KW-0812">Transmembrane</keyword>
<dbReference type="InterPro" id="IPR050382">
    <property type="entry name" value="MFS_Na/Anion_cotransporter"/>
</dbReference>
<evidence type="ECO:0000256" key="4">
    <source>
        <dbReference type="ARBA" id="ARBA00023136"/>
    </source>
</evidence>
<keyword evidence="8" id="KW-1185">Reference proteome</keyword>
<dbReference type="GO" id="GO:0005886">
    <property type="term" value="C:plasma membrane"/>
    <property type="evidence" value="ECO:0007669"/>
    <property type="project" value="UniProtKB-SubCell"/>
</dbReference>
<dbReference type="InterPro" id="IPR011701">
    <property type="entry name" value="MFS"/>
</dbReference>
<dbReference type="OrthoDB" id="4332123at2"/>
<feature type="transmembrane region" description="Helical" evidence="5">
    <location>
        <begin position="256"/>
        <end position="277"/>
    </location>
</feature>
<gene>
    <name evidence="7" type="ORF">FHE74_03650</name>
</gene>
<dbReference type="Gene3D" id="1.20.1250.20">
    <property type="entry name" value="MFS general substrate transporter like domains"/>
    <property type="match status" value="2"/>
</dbReference>
<dbReference type="GO" id="GO:0022857">
    <property type="term" value="F:transmembrane transporter activity"/>
    <property type="evidence" value="ECO:0007669"/>
    <property type="project" value="InterPro"/>
</dbReference>
<dbReference type="PANTHER" id="PTHR11662">
    <property type="entry name" value="SOLUTE CARRIER FAMILY 17"/>
    <property type="match status" value="1"/>
</dbReference>
<organism evidence="7 8">
    <name type="scientific">Corynebacterium tapiri</name>
    <dbReference type="NCBI Taxonomy" id="1448266"/>
    <lineage>
        <taxon>Bacteria</taxon>
        <taxon>Bacillati</taxon>
        <taxon>Actinomycetota</taxon>
        <taxon>Actinomycetes</taxon>
        <taxon>Mycobacteriales</taxon>
        <taxon>Corynebacteriaceae</taxon>
        <taxon>Corynebacterium</taxon>
    </lineage>
</organism>
<accession>A0A5C4U4M0</accession>
<evidence type="ECO:0000256" key="5">
    <source>
        <dbReference type="SAM" id="Phobius"/>
    </source>
</evidence>
<feature type="transmembrane region" description="Helical" evidence="5">
    <location>
        <begin position="12"/>
        <end position="30"/>
    </location>
</feature>
<feature type="transmembrane region" description="Helical" evidence="5">
    <location>
        <begin position="389"/>
        <end position="411"/>
    </location>
</feature>
<evidence type="ECO:0000313" key="7">
    <source>
        <dbReference type="EMBL" id="TNL98728.1"/>
    </source>
</evidence>
<dbReference type="RefSeq" id="WP_139465156.1">
    <property type="nucleotide sequence ID" value="NZ_VDHJ01000004.1"/>
</dbReference>
<dbReference type="InterPro" id="IPR036259">
    <property type="entry name" value="MFS_trans_sf"/>
</dbReference>
<feature type="transmembrane region" description="Helical" evidence="5">
    <location>
        <begin position="347"/>
        <end position="369"/>
    </location>
</feature>
<dbReference type="AlphaFoldDB" id="A0A5C4U4M0"/>
<reference evidence="7 8" key="1">
    <citation type="submission" date="2019-06" db="EMBL/GenBank/DDBJ databases">
        <authorList>
            <person name="Li J."/>
        </authorList>
    </citation>
    <scope>NUCLEOTIDE SEQUENCE [LARGE SCALE GENOMIC DNA]</scope>
    <source>
        <strain evidence="7 8">LMG 28165</strain>
    </source>
</reference>
<evidence type="ECO:0000313" key="8">
    <source>
        <dbReference type="Proteomes" id="UP000312032"/>
    </source>
</evidence>
<evidence type="ECO:0000256" key="1">
    <source>
        <dbReference type="ARBA" id="ARBA00004651"/>
    </source>
</evidence>
<evidence type="ECO:0000259" key="6">
    <source>
        <dbReference type="PROSITE" id="PS50850"/>
    </source>
</evidence>
<feature type="transmembrane region" description="Helical" evidence="5">
    <location>
        <begin position="289"/>
        <end position="307"/>
    </location>
</feature>
<dbReference type="Proteomes" id="UP000312032">
    <property type="component" value="Unassembled WGS sequence"/>
</dbReference>
<sequence length="435" mass="45942">MNSDAHSPLSRRAVIVWACAALFYIVAVTGRTSFGVAGITAIDRFEVDAARIAVFTAVQLAVYSTAQMPVGLLIDRFGPRRVLVTGAFIMAIGQLILGLTTSYGVAIGARILIGAGDASAFLSVMRLIPNWIPPRKTPIFTQLTAGLGQLGQFLSAVPFLAVLSTQGWTPAFVGLGAVGVLVALAAGLAVADAPASAQPKKPAPHPPFSATLRTVLSHPVCWQAFFIHYSGMMLQVVFTLLWGVPLMSLGMGLSNGQVGLALSLNTAANIMAVPLMGIISQRMGYSRDIAVLVLAGTLGASWMIFLAPEQPRGFAAAIILNVLMGSLCLSSNFGFDSVRSRVPREIVATGTGLGNMGGFISAMVAAQMVGVLLDASSNGAQYQWQDFRVAWVAPLAIWGVGMAGIVLTRVWTKRWEKRSGNTTRVRVVDQSPETK</sequence>
<feature type="transmembrane region" description="Helical" evidence="5">
    <location>
        <begin position="82"/>
        <end position="101"/>
    </location>
</feature>
<dbReference type="SUPFAM" id="SSF103473">
    <property type="entry name" value="MFS general substrate transporter"/>
    <property type="match status" value="1"/>
</dbReference>
<comment type="caution">
    <text evidence="7">The sequence shown here is derived from an EMBL/GenBank/DDBJ whole genome shotgun (WGS) entry which is preliminary data.</text>
</comment>
<evidence type="ECO:0000256" key="3">
    <source>
        <dbReference type="ARBA" id="ARBA00022989"/>
    </source>
</evidence>
<dbReference type="InterPro" id="IPR020846">
    <property type="entry name" value="MFS_dom"/>
</dbReference>
<keyword evidence="3 5" id="KW-1133">Transmembrane helix</keyword>
<keyword evidence="4 5" id="KW-0472">Membrane</keyword>